<gene>
    <name evidence="3" type="ORF">IM787_18405</name>
</gene>
<reference evidence="3 4" key="1">
    <citation type="submission" date="2020-10" db="EMBL/GenBank/DDBJ databases">
        <title>Ramlibacter sp. HM2 16S ribosomal RNA gene Genome sequencing and assembly.</title>
        <authorList>
            <person name="Kang M."/>
        </authorList>
    </citation>
    <scope>NUCLEOTIDE SEQUENCE [LARGE SCALE GENOMIC DNA]</scope>
    <source>
        <strain evidence="3 4">HM2</strain>
    </source>
</reference>
<dbReference type="PROSITE" id="PS51257">
    <property type="entry name" value="PROKAR_LIPOPROTEIN"/>
    <property type="match status" value="1"/>
</dbReference>
<dbReference type="EMBL" id="JADDIV010000005">
    <property type="protein sequence ID" value="MBE7369541.1"/>
    <property type="molecule type" value="Genomic_DNA"/>
</dbReference>
<keyword evidence="1" id="KW-0732">Signal</keyword>
<dbReference type="InterPro" id="IPR045556">
    <property type="entry name" value="DUF6351"/>
</dbReference>
<dbReference type="Pfam" id="PF19878">
    <property type="entry name" value="DUF6351"/>
    <property type="match status" value="1"/>
</dbReference>
<accession>A0ABR9S7V8</accession>
<dbReference type="InterPro" id="IPR029058">
    <property type="entry name" value="AB_hydrolase_fold"/>
</dbReference>
<dbReference type="SUPFAM" id="SSF53474">
    <property type="entry name" value="alpha/beta-Hydrolases"/>
    <property type="match status" value="1"/>
</dbReference>
<sequence length="718" mass="76572">MRKPFLAAAWPLLLSAFLAGCGGSDAPPLTVTPPPPAVVPPPAPPQISLAGLDFWVGEVGPSAPTEYSGAQQQPFICRTLESNLGQPEVDNQDGIGQPVFEIPGDTRSRVVGYSSTCGVKTRLAYFYWNGTDFRPFDPATQFATPPADLRTTVVGGVTKPFVIRVEAGTINRFAYAIAMLAPQPEATGTPEALDNSAWNRKLVYYMRGGVGIGRQQGTAMFTGGLWSEEKATVPQLLAQGYAIASSSGNETGVHYNLRLGGETAVKVKEHFVQTYGAPKYTVALGISGGAVQQYVYAQNHQGLFDAGIPIQSYPDMVTQAIYVADCNLLEQYFLEDVTANPASPWATWSRRSLVEGLATSDTETNPLTRRPGSSECIKGWGSAAPLVLNPKFVDPRFFTVATSYGWNLDAFANVKWTHFNDLAHIYGTDAQGFAPIPWDNVGVQYGLAALKSGDIDAAEFLKINACAGAWKEQADFVSWNMAGDPFDSANMRRSATCRTDSAAPAPRRTGDSGAMRAAYSSGHVFTGKTLDIPLIDLRPYLEAKLDMHNSRQSFSARARLQANGGQAAKRQVIWFTNAAADLPARIGEALAVLDGYLAFPEPKTDAQRAVLGFVDQCFGPGGARIASGDGVWAGVLEGGAAGACTQAYPIKSSPRMVAGDSFRGDMFKCALKPLATALGDGTYGGATFTDAQKAWLANVFPQGVCDYGQPDQGRPAGF</sequence>
<keyword evidence="4" id="KW-1185">Reference proteome</keyword>
<evidence type="ECO:0000256" key="1">
    <source>
        <dbReference type="SAM" id="SignalP"/>
    </source>
</evidence>
<feature type="signal peptide" evidence="1">
    <location>
        <begin position="1"/>
        <end position="26"/>
    </location>
</feature>
<evidence type="ECO:0000259" key="2">
    <source>
        <dbReference type="Pfam" id="PF19878"/>
    </source>
</evidence>
<evidence type="ECO:0000313" key="3">
    <source>
        <dbReference type="EMBL" id="MBE7369541.1"/>
    </source>
</evidence>
<organism evidence="3 4">
    <name type="scientific">Ramlibacter pallidus</name>
    <dbReference type="NCBI Taxonomy" id="2780087"/>
    <lineage>
        <taxon>Bacteria</taxon>
        <taxon>Pseudomonadati</taxon>
        <taxon>Pseudomonadota</taxon>
        <taxon>Betaproteobacteria</taxon>
        <taxon>Burkholderiales</taxon>
        <taxon>Comamonadaceae</taxon>
        <taxon>Ramlibacter</taxon>
    </lineage>
</organism>
<proteinExistence type="predicted"/>
<feature type="chain" id="PRO_5045522189" description="DUF6351 domain-containing protein" evidence="1">
    <location>
        <begin position="27"/>
        <end position="718"/>
    </location>
</feature>
<dbReference type="RefSeq" id="WP_193678163.1">
    <property type="nucleotide sequence ID" value="NZ_JADDIV010000005.1"/>
</dbReference>
<comment type="caution">
    <text evidence="3">The sequence shown here is derived from an EMBL/GenBank/DDBJ whole genome shotgun (WGS) entry which is preliminary data.</text>
</comment>
<evidence type="ECO:0000313" key="4">
    <source>
        <dbReference type="Proteomes" id="UP000806285"/>
    </source>
</evidence>
<feature type="domain" description="DUF6351" evidence="2">
    <location>
        <begin position="67"/>
        <end position="714"/>
    </location>
</feature>
<protein>
    <recommendedName>
        <fullName evidence="2">DUF6351 domain-containing protein</fullName>
    </recommendedName>
</protein>
<name>A0ABR9S7V8_9BURK</name>
<dbReference type="Proteomes" id="UP000806285">
    <property type="component" value="Unassembled WGS sequence"/>
</dbReference>